<dbReference type="SUPFAM" id="SSF46689">
    <property type="entry name" value="Homeodomain-like"/>
    <property type="match status" value="1"/>
</dbReference>
<dbReference type="SMART" id="SM00065">
    <property type="entry name" value="GAF"/>
    <property type="match status" value="1"/>
</dbReference>
<dbReference type="PROSITE" id="PS00675">
    <property type="entry name" value="SIGMA54_INTERACT_1"/>
    <property type="match status" value="1"/>
</dbReference>
<reference evidence="8 9" key="1">
    <citation type="submission" date="2019-02" db="EMBL/GenBank/DDBJ databases">
        <title>Deep-cultivation of Planctomycetes and their phenomic and genomic characterization uncovers novel biology.</title>
        <authorList>
            <person name="Wiegand S."/>
            <person name="Jogler M."/>
            <person name="Boedeker C."/>
            <person name="Pinto D."/>
            <person name="Vollmers J."/>
            <person name="Rivas-Marin E."/>
            <person name="Kohn T."/>
            <person name="Peeters S.H."/>
            <person name="Heuer A."/>
            <person name="Rast P."/>
            <person name="Oberbeckmann S."/>
            <person name="Bunk B."/>
            <person name="Jeske O."/>
            <person name="Meyerdierks A."/>
            <person name="Storesund J.E."/>
            <person name="Kallscheuer N."/>
            <person name="Luecker S."/>
            <person name="Lage O.M."/>
            <person name="Pohl T."/>
            <person name="Merkel B.J."/>
            <person name="Hornburger P."/>
            <person name="Mueller R.-W."/>
            <person name="Bruemmer F."/>
            <person name="Labrenz M."/>
            <person name="Spormann A.M."/>
            <person name="Op den Camp H."/>
            <person name="Overmann J."/>
            <person name="Amann R."/>
            <person name="Jetten M.S.M."/>
            <person name="Mascher T."/>
            <person name="Medema M.H."/>
            <person name="Devos D.P."/>
            <person name="Kaster A.-K."/>
            <person name="Ovreas L."/>
            <person name="Rohde M."/>
            <person name="Galperin M.Y."/>
            <person name="Jogler C."/>
        </authorList>
    </citation>
    <scope>NUCLEOTIDE SEQUENCE [LARGE SCALE GENOMIC DNA]</scope>
    <source>
        <strain evidence="8 9">HG66A1</strain>
    </source>
</reference>
<dbReference type="InterPro" id="IPR058031">
    <property type="entry name" value="AAA_lid_NorR"/>
</dbReference>
<dbReference type="InterPro" id="IPR025662">
    <property type="entry name" value="Sigma_54_int_dom_ATP-bd_1"/>
</dbReference>
<proteinExistence type="predicted"/>
<dbReference type="InterPro" id="IPR025944">
    <property type="entry name" value="Sigma_54_int_dom_CS"/>
</dbReference>
<evidence type="ECO:0000256" key="5">
    <source>
        <dbReference type="ARBA" id="ARBA00023163"/>
    </source>
</evidence>
<keyword evidence="9" id="KW-1185">Reference proteome</keyword>
<dbReference type="InterPro" id="IPR025943">
    <property type="entry name" value="Sigma_54_int_dom_ATP-bd_2"/>
</dbReference>
<evidence type="ECO:0000256" key="1">
    <source>
        <dbReference type="ARBA" id="ARBA00022741"/>
    </source>
</evidence>
<evidence type="ECO:0000256" key="2">
    <source>
        <dbReference type="ARBA" id="ARBA00022840"/>
    </source>
</evidence>
<dbReference type="PRINTS" id="PR01590">
    <property type="entry name" value="HTHFIS"/>
</dbReference>
<dbReference type="PANTHER" id="PTHR32071">
    <property type="entry name" value="TRANSCRIPTIONAL REGULATORY PROTEIN"/>
    <property type="match status" value="1"/>
</dbReference>
<keyword evidence="3" id="KW-0805">Transcription regulation</keyword>
<dbReference type="Gene3D" id="1.10.10.60">
    <property type="entry name" value="Homeodomain-like"/>
    <property type="match status" value="1"/>
</dbReference>
<evidence type="ECO:0000256" key="4">
    <source>
        <dbReference type="ARBA" id="ARBA00023125"/>
    </source>
</evidence>
<evidence type="ECO:0000313" key="8">
    <source>
        <dbReference type="EMBL" id="QDT24024.1"/>
    </source>
</evidence>
<protein>
    <submittedName>
        <fullName evidence="8">Nitrogen fixation protein VnfA</fullName>
    </submittedName>
</protein>
<gene>
    <name evidence="8" type="primary">vnfA</name>
    <name evidence="8" type="ORF">HG66A1_58500</name>
</gene>
<dbReference type="InterPro" id="IPR027417">
    <property type="entry name" value="P-loop_NTPase"/>
</dbReference>
<dbReference type="GO" id="GO:0043565">
    <property type="term" value="F:sequence-specific DNA binding"/>
    <property type="evidence" value="ECO:0007669"/>
    <property type="project" value="InterPro"/>
</dbReference>
<evidence type="ECO:0000256" key="3">
    <source>
        <dbReference type="ARBA" id="ARBA00023015"/>
    </source>
</evidence>
<keyword evidence="2" id="KW-0067">ATP-binding</keyword>
<dbReference type="PROSITE" id="PS00688">
    <property type="entry name" value="SIGMA54_INTERACT_3"/>
    <property type="match status" value="1"/>
</dbReference>
<evidence type="ECO:0000256" key="6">
    <source>
        <dbReference type="SAM" id="Coils"/>
    </source>
</evidence>
<dbReference type="GO" id="GO:0006355">
    <property type="term" value="P:regulation of DNA-templated transcription"/>
    <property type="evidence" value="ECO:0007669"/>
    <property type="project" value="InterPro"/>
</dbReference>
<dbReference type="Gene3D" id="1.10.8.60">
    <property type="match status" value="1"/>
</dbReference>
<dbReference type="OrthoDB" id="9761019at2"/>
<dbReference type="InterPro" id="IPR002078">
    <property type="entry name" value="Sigma_54_int"/>
</dbReference>
<keyword evidence="5" id="KW-0804">Transcription</keyword>
<dbReference type="InterPro" id="IPR003593">
    <property type="entry name" value="AAA+_ATPase"/>
</dbReference>
<keyword evidence="6" id="KW-0175">Coiled coil</keyword>
<dbReference type="SUPFAM" id="SSF52540">
    <property type="entry name" value="P-loop containing nucleoside triphosphate hydrolases"/>
    <property type="match status" value="1"/>
</dbReference>
<dbReference type="AlphaFoldDB" id="A0A517PXG6"/>
<evidence type="ECO:0000259" key="7">
    <source>
        <dbReference type="PROSITE" id="PS50045"/>
    </source>
</evidence>
<dbReference type="PROSITE" id="PS50045">
    <property type="entry name" value="SIGMA54_INTERACT_4"/>
    <property type="match status" value="1"/>
</dbReference>
<dbReference type="SMART" id="SM00382">
    <property type="entry name" value="AAA"/>
    <property type="match status" value="1"/>
</dbReference>
<dbReference type="PROSITE" id="PS00676">
    <property type="entry name" value="SIGMA54_INTERACT_2"/>
    <property type="match status" value="1"/>
</dbReference>
<keyword evidence="4" id="KW-0238">DNA-binding</keyword>
<dbReference type="Proteomes" id="UP000320421">
    <property type="component" value="Chromosome"/>
</dbReference>
<dbReference type="InterPro" id="IPR002197">
    <property type="entry name" value="HTH_Fis"/>
</dbReference>
<dbReference type="SUPFAM" id="SSF55781">
    <property type="entry name" value="GAF domain-like"/>
    <property type="match status" value="1"/>
</dbReference>
<dbReference type="InterPro" id="IPR003018">
    <property type="entry name" value="GAF"/>
</dbReference>
<dbReference type="Pfam" id="PF00158">
    <property type="entry name" value="Sigma54_activat"/>
    <property type="match status" value="1"/>
</dbReference>
<dbReference type="InterPro" id="IPR009057">
    <property type="entry name" value="Homeodomain-like_sf"/>
</dbReference>
<dbReference type="Gene3D" id="3.30.450.40">
    <property type="match status" value="1"/>
</dbReference>
<dbReference type="CDD" id="cd00009">
    <property type="entry name" value="AAA"/>
    <property type="match status" value="1"/>
</dbReference>
<feature type="domain" description="Sigma-54 factor interaction" evidence="7">
    <location>
        <begin position="370"/>
        <end position="599"/>
    </location>
</feature>
<sequence length="689" mass="76517">MTKPAPSITKEALLILLREYPVSKIETVEWLDWKRLPLFSRFDDAASLIQLGDQLLEEATQQTTAADYLRQFLPQLATELSCQWCTLIERTPEWETIFEFGRNSAASFPTNLCNEALDRDAAGLGADEKKADWFYIAAPLGDVRPGTVLLVGGRDLTSEALSNAVVAARVLGYALSIVEKREKHVKRIGRLETTLHIASSFSSARDTQSLLELIAKEATRLLVSERSSIFIWDQEHKQVVACPALGVEGNTLRLPDDVGIVGEVIHSGKTVTVDDAYNDDRFDPSVDKSSGFRTRNLLCVPLRNNAGELIGAFEVMNKQAGKSDFDDDDAQSLEELGVQAATALENTRELEQLSRSRDQLTEQAKQKVRIIGKSSAIDALRSTIERLASTDLPVLILGESGTGKEVVSQSLHYQGPRANTPFIAVNCAALTETLLESELFGHEKGAFTDAHETRIGKFELAEGGTLFLDEIGDMSLGGQAKLLRVLEQKVITRVGGSESIPINVRVVAATNAKLADAVRDKKFREDLFYRLSVVTLELPPLRERPEDVILLAEFFLTQFCGQANRRVLKMSAEAKKRLQAHLWPGNVRELRNLMERVAFLCAGDRVEVEDLAFILSPSRDSVVDMSSDLSLKEATRLFQQEYIRRTIKRVGGNMSETAKCLGLHRSNLYRKMGQLEMQEASDMSEEDDD</sequence>
<organism evidence="8 9">
    <name type="scientific">Gimesia chilikensis</name>
    <dbReference type="NCBI Taxonomy" id="2605989"/>
    <lineage>
        <taxon>Bacteria</taxon>
        <taxon>Pseudomonadati</taxon>
        <taxon>Planctomycetota</taxon>
        <taxon>Planctomycetia</taxon>
        <taxon>Planctomycetales</taxon>
        <taxon>Planctomycetaceae</taxon>
        <taxon>Gimesia</taxon>
    </lineage>
</organism>
<accession>A0A517PXG6</accession>
<dbReference type="InterPro" id="IPR029016">
    <property type="entry name" value="GAF-like_dom_sf"/>
</dbReference>
<dbReference type="Pfam" id="PF01590">
    <property type="entry name" value="GAF"/>
    <property type="match status" value="1"/>
</dbReference>
<dbReference type="Gene3D" id="3.40.50.300">
    <property type="entry name" value="P-loop containing nucleotide triphosphate hydrolases"/>
    <property type="match status" value="1"/>
</dbReference>
<dbReference type="EMBL" id="CP036266">
    <property type="protein sequence ID" value="QDT24024.1"/>
    <property type="molecule type" value="Genomic_DNA"/>
</dbReference>
<dbReference type="Pfam" id="PF25601">
    <property type="entry name" value="AAA_lid_14"/>
    <property type="match status" value="1"/>
</dbReference>
<dbReference type="PANTHER" id="PTHR32071:SF57">
    <property type="entry name" value="C4-DICARBOXYLATE TRANSPORT TRANSCRIPTIONAL REGULATORY PROTEIN DCTD"/>
    <property type="match status" value="1"/>
</dbReference>
<dbReference type="GO" id="GO:0005524">
    <property type="term" value="F:ATP binding"/>
    <property type="evidence" value="ECO:0007669"/>
    <property type="project" value="UniProtKB-KW"/>
</dbReference>
<evidence type="ECO:0000313" key="9">
    <source>
        <dbReference type="Proteomes" id="UP000320421"/>
    </source>
</evidence>
<dbReference type="FunFam" id="3.40.50.300:FF:000006">
    <property type="entry name" value="DNA-binding transcriptional regulator NtrC"/>
    <property type="match status" value="1"/>
</dbReference>
<dbReference type="Pfam" id="PF02954">
    <property type="entry name" value="HTH_8"/>
    <property type="match status" value="1"/>
</dbReference>
<feature type="coiled-coil region" evidence="6">
    <location>
        <begin position="343"/>
        <end position="370"/>
    </location>
</feature>
<name>A0A517PXG6_9PLAN</name>
<keyword evidence="1" id="KW-0547">Nucleotide-binding</keyword>